<reference evidence="3" key="1">
    <citation type="submission" date="2016-11" db="UniProtKB">
        <authorList>
            <consortium name="WormBaseParasite"/>
        </authorList>
    </citation>
    <scope>IDENTIFICATION</scope>
</reference>
<feature type="region of interest" description="Disordered" evidence="1">
    <location>
        <begin position="162"/>
        <end position="190"/>
    </location>
</feature>
<dbReference type="Proteomes" id="UP000095282">
    <property type="component" value="Unplaced"/>
</dbReference>
<dbReference type="AlphaFoldDB" id="A0A1I7UFR8"/>
<keyword evidence="2" id="KW-1185">Reference proteome</keyword>
<dbReference type="Pfam" id="PF03564">
    <property type="entry name" value="DUF1759"/>
    <property type="match status" value="1"/>
</dbReference>
<feature type="region of interest" description="Disordered" evidence="1">
    <location>
        <begin position="447"/>
        <end position="500"/>
    </location>
</feature>
<dbReference type="InterPro" id="IPR005312">
    <property type="entry name" value="DUF1759"/>
</dbReference>
<evidence type="ECO:0000313" key="2">
    <source>
        <dbReference type="Proteomes" id="UP000095282"/>
    </source>
</evidence>
<organism evidence="2 3">
    <name type="scientific">Caenorhabditis tropicalis</name>
    <dbReference type="NCBI Taxonomy" id="1561998"/>
    <lineage>
        <taxon>Eukaryota</taxon>
        <taxon>Metazoa</taxon>
        <taxon>Ecdysozoa</taxon>
        <taxon>Nematoda</taxon>
        <taxon>Chromadorea</taxon>
        <taxon>Rhabditida</taxon>
        <taxon>Rhabditina</taxon>
        <taxon>Rhabditomorpha</taxon>
        <taxon>Rhabditoidea</taxon>
        <taxon>Rhabditidae</taxon>
        <taxon>Peloderinae</taxon>
        <taxon>Caenorhabditis</taxon>
    </lineage>
</organism>
<evidence type="ECO:0000313" key="3">
    <source>
        <dbReference type="WBParaSite" id="Csp11.Scaffold629.g8874.t1"/>
    </source>
</evidence>
<feature type="compositionally biased region" description="Basic and acidic residues" evidence="1">
    <location>
        <begin position="1"/>
        <end position="26"/>
    </location>
</feature>
<accession>A0A1I7UFR8</accession>
<feature type="compositionally biased region" description="Acidic residues" evidence="1">
    <location>
        <begin position="480"/>
        <end position="500"/>
    </location>
</feature>
<proteinExistence type="predicted"/>
<sequence length="500" mass="57613">MTGAKKEDVRRSPADVEENARDELERSVLSNRRQKRSRDGKKEKQPAKPATVHDPPTMEARELLTGPTSSNPLIRSSSQSSHEVAEFVDLLSRRLSSMEQTQQLLLETCDVFKKTMQGVQLQLERHEERWVKQDEKLSSNEEKRIWRCTSFDEKTGRPIYSRFEDGGDSVHSVTNSPSRVEEEYSSPKQEEVIQRQTDKWKSQSHLLQAPNATPQSPPTVTVEEPFPVIQLSPNIQVSPVNQVSLTNPVLATNLLTSITSAMDSFDGNPEEYDLFMQTFDLLVHQNDDIPVAMKHALLLKMLTGEAKRMMRSTTLTSDDYTTLRENLDRQFNRERDAQIYYADQLHNLIFDEHDYDKMEKDLNRFCVLANTLKNRGCQVDDPLFIRNFIRKLPEKLMGPVFKKNREKSRTFKEIVDVTYNTLAEKRALSDAREEKKKTIHTNEVYAFKSTVGEDGQGNRKNRPSHETVESTIPEHRNEDATEVEENEESFSTEEEDSSEN</sequence>
<feature type="compositionally biased region" description="Basic and acidic residues" evidence="1">
    <location>
        <begin position="463"/>
        <end position="479"/>
    </location>
</feature>
<feature type="compositionally biased region" description="Polar residues" evidence="1">
    <location>
        <begin position="66"/>
        <end position="82"/>
    </location>
</feature>
<evidence type="ECO:0000256" key="1">
    <source>
        <dbReference type="SAM" id="MobiDB-lite"/>
    </source>
</evidence>
<feature type="region of interest" description="Disordered" evidence="1">
    <location>
        <begin position="1"/>
        <end position="82"/>
    </location>
</feature>
<name>A0A1I7UFR8_9PELO</name>
<dbReference type="WBParaSite" id="Csp11.Scaffold629.g8874.t1">
    <property type="protein sequence ID" value="Csp11.Scaffold629.g8874.t1"/>
    <property type="gene ID" value="Csp11.Scaffold629.g8874"/>
</dbReference>
<protein>
    <submittedName>
        <fullName evidence="3">Integrase catalytic domain-containing protein</fullName>
    </submittedName>
</protein>
<dbReference type="eggNOG" id="KOG4379">
    <property type="taxonomic scope" value="Eukaryota"/>
</dbReference>